<keyword evidence="3" id="KW-1185">Reference proteome</keyword>
<sequence length="301" mass="33521">MVSVMVPRVHEMSLIATVHHAGSRKLSDATLVVEDKPNVNLDADKVHLVPDKTSAKKSDAVKRVRRHSSPSAYTPAASARQSSPIASPVGAVTPDAYNQHSSLSPHTSTESKSVDIRLCAMEEKLSSMDSRLSSMDSKLDCLIKLFTSTYNTTRLDEDDDQCFNEVRGEDVGVSDAHKMCDQRIDHTANNLVPPMSISSSLNAEFKHKVKHIETVAQLTRQHADKYLEVFDDRIFLLDNGLSILLPLNRDNNYWLLGDIDLCAQHMMLYDCRKHGQISIVSNSMNEFGISLAPDYPQQKTE</sequence>
<feature type="compositionally biased region" description="Low complexity" evidence="1">
    <location>
        <begin position="69"/>
        <end position="79"/>
    </location>
</feature>
<comment type="caution">
    <text evidence="2">The sequence shown here is derived from an EMBL/GenBank/DDBJ whole genome shotgun (WGS) entry which is preliminary data.</text>
</comment>
<evidence type="ECO:0000313" key="3">
    <source>
        <dbReference type="Proteomes" id="UP000796880"/>
    </source>
</evidence>
<protein>
    <submittedName>
        <fullName evidence="2">Uncharacterized protein</fullName>
    </submittedName>
</protein>
<name>A0A8K0MKN0_9ROSA</name>
<organism evidence="2 3">
    <name type="scientific">Rhamnella rubrinervis</name>
    <dbReference type="NCBI Taxonomy" id="2594499"/>
    <lineage>
        <taxon>Eukaryota</taxon>
        <taxon>Viridiplantae</taxon>
        <taxon>Streptophyta</taxon>
        <taxon>Embryophyta</taxon>
        <taxon>Tracheophyta</taxon>
        <taxon>Spermatophyta</taxon>
        <taxon>Magnoliopsida</taxon>
        <taxon>eudicotyledons</taxon>
        <taxon>Gunneridae</taxon>
        <taxon>Pentapetalae</taxon>
        <taxon>rosids</taxon>
        <taxon>fabids</taxon>
        <taxon>Rosales</taxon>
        <taxon>Rhamnaceae</taxon>
        <taxon>rhamnoid group</taxon>
        <taxon>Rhamneae</taxon>
        <taxon>Rhamnella</taxon>
    </lineage>
</organism>
<feature type="region of interest" description="Disordered" evidence="1">
    <location>
        <begin position="53"/>
        <end position="111"/>
    </location>
</feature>
<dbReference type="EMBL" id="VOIH02000004">
    <property type="protein sequence ID" value="KAF3449015.1"/>
    <property type="molecule type" value="Genomic_DNA"/>
</dbReference>
<feature type="compositionally biased region" description="Polar residues" evidence="1">
    <location>
        <begin position="96"/>
        <end position="111"/>
    </location>
</feature>
<reference evidence="2" key="1">
    <citation type="submission" date="2020-03" db="EMBL/GenBank/DDBJ databases">
        <title>A high-quality chromosome-level genome assembly of a woody plant with both climbing and erect habits, Rhamnella rubrinervis.</title>
        <authorList>
            <person name="Lu Z."/>
            <person name="Yang Y."/>
            <person name="Zhu X."/>
            <person name="Sun Y."/>
        </authorList>
    </citation>
    <scope>NUCLEOTIDE SEQUENCE</scope>
    <source>
        <strain evidence="2">BYM</strain>
        <tissue evidence="2">Leaf</tissue>
    </source>
</reference>
<dbReference type="Proteomes" id="UP000796880">
    <property type="component" value="Unassembled WGS sequence"/>
</dbReference>
<gene>
    <name evidence="2" type="ORF">FNV43_RR09739</name>
</gene>
<feature type="compositionally biased region" description="Basic and acidic residues" evidence="1">
    <location>
        <begin position="53"/>
        <end position="62"/>
    </location>
</feature>
<dbReference type="AlphaFoldDB" id="A0A8K0MKN0"/>
<evidence type="ECO:0000256" key="1">
    <source>
        <dbReference type="SAM" id="MobiDB-lite"/>
    </source>
</evidence>
<proteinExistence type="predicted"/>
<accession>A0A8K0MKN0</accession>
<evidence type="ECO:0000313" key="2">
    <source>
        <dbReference type="EMBL" id="KAF3449015.1"/>
    </source>
</evidence>